<dbReference type="EMBL" id="MKQR01000028">
    <property type="protein sequence ID" value="OLR89943.1"/>
    <property type="molecule type" value="Genomic_DNA"/>
</dbReference>
<feature type="transmembrane region" description="Helical" evidence="1">
    <location>
        <begin position="179"/>
        <end position="202"/>
    </location>
</feature>
<keyword evidence="1" id="KW-0472">Membrane</keyword>
<evidence type="ECO:0000313" key="4">
    <source>
        <dbReference type="Proteomes" id="UP000186040"/>
    </source>
</evidence>
<dbReference type="InterPro" id="IPR008335">
    <property type="entry name" value="Mopterin_OxRdtase_euk"/>
</dbReference>
<dbReference type="Pfam" id="PF00174">
    <property type="entry name" value="Oxidored_molyb"/>
    <property type="match status" value="1"/>
</dbReference>
<organism evidence="3 4">
    <name type="scientific">Actinokineospora bangkokensis</name>
    <dbReference type="NCBI Taxonomy" id="1193682"/>
    <lineage>
        <taxon>Bacteria</taxon>
        <taxon>Bacillati</taxon>
        <taxon>Actinomycetota</taxon>
        <taxon>Actinomycetes</taxon>
        <taxon>Pseudonocardiales</taxon>
        <taxon>Pseudonocardiaceae</taxon>
        <taxon>Actinokineospora</taxon>
    </lineage>
</organism>
<dbReference type="PRINTS" id="PR00407">
    <property type="entry name" value="EUMOPTERIN"/>
</dbReference>
<feature type="domain" description="Oxidoreductase molybdopterin-binding" evidence="2">
    <location>
        <begin position="230"/>
        <end position="360"/>
    </location>
</feature>
<dbReference type="InterPro" id="IPR036374">
    <property type="entry name" value="OxRdtase_Mopterin-bd_sf"/>
</dbReference>
<feature type="transmembrane region" description="Helical" evidence="1">
    <location>
        <begin position="110"/>
        <end position="129"/>
    </location>
</feature>
<reference evidence="3 4" key="1">
    <citation type="submission" date="2016-10" db="EMBL/GenBank/DDBJ databases">
        <title>The Draft Genome Sequence of Actinokineospora bangkokensis 44EHWT reveals the biosynthetic pathway of antifungal compounds Thailandins with unusual extender unit butylmalonyl-CoA.</title>
        <authorList>
            <person name="Greule A."/>
            <person name="Intra B."/>
            <person name="Flemming S."/>
            <person name="Rommel M.G."/>
            <person name="Panbangred W."/>
            <person name="Bechthold A."/>
        </authorList>
    </citation>
    <scope>NUCLEOTIDE SEQUENCE [LARGE SCALE GENOMIC DNA]</scope>
    <source>
        <strain evidence="3 4">44EHW</strain>
    </source>
</reference>
<feature type="transmembrane region" description="Helical" evidence="1">
    <location>
        <begin position="67"/>
        <end position="89"/>
    </location>
</feature>
<dbReference type="Gene3D" id="3.90.420.10">
    <property type="entry name" value="Oxidoreductase, molybdopterin-binding domain"/>
    <property type="match status" value="1"/>
</dbReference>
<dbReference type="PANTHER" id="PTHR43032:SF2">
    <property type="entry name" value="BLL0505 PROTEIN"/>
    <property type="match status" value="1"/>
</dbReference>
<gene>
    <name evidence="3" type="ORF">BJP25_02855</name>
</gene>
<sequence length="361" mass="39248">MGGRVGADVVRFAAPAHDERVTARVGRWLGIAFAVCFVTGLLSHLIQHPPGWFAWPSSPVWLYRVTQGLHVITGIACVPLLLAKLWSVYPKLFERPVVKSFLHAVERGSILVLSGAAFFELFTGLFNVAQNYLWGFYFPTAHYAVAWIAIGSILVHVAVKLPIIKRALQPRVDADRRQFLRTTGLATGLAVVATAGATVPLLRRVSVLSWRGTTDLPVNRTASAAGITVPADWRLEVVAGGVTRFSLEDLNALPQATEELPISCVEGWSASAAWGGVRIAELLRRCGVTPGVDLRVSSLERSGLYSTSVLPGTHTGDRRTLLALRVFDAPLSPDHGYPCRVIAPTRPGVLQTKWVTRLEVL</sequence>
<accession>A0A1Q9LD52</accession>
<protein>
    <submittedName>
        <fullName evidence="3">Molybdopterin-binding protein</fullName>
    </submittedName>
</protein>
<comment type="caution">
    <text evidence="3">The sequence shown here is derived from an EMBL/GenBank/DDBJ whole genome shotgun (WGS) entry which is preliminary data.</text>
</comment>
<dbReference type="OrthoDB" id="5241952at2"/>
<proteinExistence type="predicted"/>
<feature type="transmembrane region" description="Helical" evidence="1">
    <location>
        <begin position="141"/>
        <end position="159"/>
    </location>
</feature>
<dbReference type="GO" id="GO:0016491">
    <property type="term" value="F:oxidoreductase activity"/>
    <property type="evidence" value="ECO:0007669"/>
    <property type="project" value="InterPro"/>
</dbReference>
<evidence type="ECO:0000259" key="2">
    <source>
        <dbReference type="Pfam" id="PF00174"/>
    </source>
</evidence>
<dbReference type="PANTHER" id="PTHR43032">
    <property type="entry name" value="PROTEIN-METHIONINE-SULFOXIDE REDUCTASE"/>
    <property type="match status" value="1"/>
</dbReference>
<dbReference type="AlphaFoldDB" id="A0A1Q9LD52"/>
<feature type="transmembrane region" description="Helical" evidence="1">
    <location>
        <begin position="28"/>
        <end position="47"/>
    </location>
</feature>
<dbReference type="InterPro" id="IPR000572">
    <property type="entry name" value="OxRdtase_Mopterin-bd_dom"/>
</dbReference>
<evidence type="ECO:0000313" key="3">
    <source>
        <dbReference type="EMBL" id="OLR89943.1"/>
    </source>
</evidence>
<dbReference type="STRING" id="1193682.BJP25_02855"/>
<dbReference type="Proteomes" id="UP000186040">
    <property type="component" value="Unassembled WGS sequence"/>
</dbReference>
<keyword evidence="1" id="KW-1133">Transmembrane helix</keyword>
<dbReference type="SUPFAM" id="SSF56524">
    <property type="entry name" value="Oxidoreductase molybdopterin-binding domain"/>
    <property type="match status" value="1"/>
</dbReference>
<dbReference type="CDD" id="cd00321">
    <property type="entry name" value="SO_family_Moco"/>
    <property type="match status" value="1"/>
</dbReference>
<keyword evidence="4" id="KW-1185">Reference proteome</keyword>
<name>A0A1Q9LD52_9PSEU</name>
<evidence type="ECO:0000256" key="1">
    <source>
        <dbReference type="SAM" id="Phobius"/>
    </source>
</evidence>
<keyword evidence="1" id="KW-0812">Transmembrane</keyword>